<dbReference type="Gene3D" id="3.90.1150.200">
    <property type="match status" value="1"/>
</dbReference>
<gene>
    <name evidence="1" type="ORF">E3O42_16565</name>
</gene>
<dbReference type="AlphaFoldDB" id="A0A4R8VXR9"/>
<dbReference type="Proteomes" id="UP000297907">
    <property type="component" value="Unassembled WGS sequence"/>
</dbReference>
<dbReference type="EMBL" id="SOFL01000056">
    <property type="protein sequence ID" value="TFB96755.1"/>
    <property type="molecule type" value="Genomic_DNA"/>
</dbReference>
<dbReference type="OrthoDB" id="3236524at2"/>
<reference evidence="1 2" key="1">
    <citation type="submission" date="2019-03" db="EMBL/GenBank/DDBJ databases">
        <title>Genomics of glacier-inhabiting Cryobacterium strains.</title>
        <authorList>
            <person name="Liu Q."/>
            <person name="Xin Y.-H."/>
        </authorList>
    </citation>
    <scope>NUCLEOTIDE SEQUENCE [LARGE SCALE GENOMIC DNA]</scope>
    <source>
        <strain evidence="1 2">RHLS22-1</strain>
    </source>
</reference>
<sequence>MPPAWLDGRRLVYFAGWKEHMALYTIGVMDAELEVDLAPFRADMDTVRFPLKHPVPYDLVEWITRALVVARPA</sequence>
<keyword evidence="2" id="KW-1185">Reference proteome</keyword>
<organism evidence="1 2">
    <name type="scientific">Cryobacterium adonitolivorans</name>
    <dbReference type="NCBI Taxonomy" id="1259189"/>
    <lineage>
        <taxon>Bacteria</taxon>
        <taxon>Bacillati</taxon>
        <taxon>Actinomycetota</taxon>
        <taxon>Actinomycetes</taxon>
        <taxon>Micrococcales</taxon>
        <taxon>Microbacteriaceae</taxon>
        <taxon>Cryobacterium</taxon>
    </lineage>
</organism>
<evidence type="ECO:0000313" key="1">
    <source>
        <dbReference type="EMBL" id="TFB96755.1"/>
    </source>
</evidence>
<protein>
    <submittedName>
        <fullName evidence="1">Uncharacterized protein</fullName>
    </submittedName>
</protein>
<evidence type="ECO:0000313" key="2">
    <source>
        <dbReference type="Proteomes" id="UP000297907"/>
    </source>
</evidence>
<comment type="caution">
    <text evidence="1">The sequence shown here is derived from an EMBL/GenBank/DDBJ whole genome shotgun (WGS) entry which is preliminary data.</text>
</comment>
<dbReference type="RefSeq" id="WP_134455114.1">
    <property type="nucleotide sequence ID" value="NZ_SOFL01000056.1"/>
</dbReference>
<name>A0A4R8VXR9_9MICO</name>
<dbReference type="SUPFAM" id="SSF159888">
    <property type="entry name" value="YdhG-like"/>
    <property type="match status" value="1"/>
</dbReference>
<accession>A0A4R8VXR9</accession>
<proteinExistence type="predicted"/>